<dbReference type="EMBL" id="JACJHR010000120">
    <property type="protein sequence ID" value="MBB2505755.1"/>
    <property type="molecule type" value="Genomic_DNA"/>
</dbReference>
<accession>A0A8E2B9X3</accession>
<dbReference type="Proteomes" id="UP000233750">
    <property type="component" value="Unassembled WGS sequence"/>
</dbReference>
<evidence type="ECO:0000259" key="1">
    <source>
        <dbReference type="Pfam" id="PF13577"/>
    </source>
</evidence>
<dbReference type="RefSeq" id="WP_158242576.1">
    <property type="nucleotide sequence ID" value="NZ_JACJHR010000120.1"/>
</dbReference>
<reference evidence="3 4" key="1">
    <citation type="submission" date="2017-12" db="EMBL/GenBank/DDBJ databases">
        <title>Sequencing the genomes of 1000 Actinobacteria strains.</title>
        <authorList>
            <person name="Klenk H.-P."/>
        </authorList>
    </citation>
    <scope>NUCLEOTIDE SEQUENCE [LARGE SCALE GENOMIC DNA]</scope>
    <source>
        <strain evidence="3 4">DSM 45165</strain>
    </source>
</reference>
<protein>
    <submittedName>
        <fullName evidence="2">Nuclear transport factor 2 family protein</fullName>
    </submittedName>
    <submittedName>
        <fullName evidence="3">SnoaL-like protein</fullName>
    </submittedName>
</protein>
<sequence length="159" mass="17808">MQETDQHDLDALLATARIVRTFNSYYRAVDEQQFDAPRFRRVFAPDGKIVRPNGAETCGPADIAASHARSFARFEASQHLLTGHDVDLDGATAAVRANLVAIHLWKDRPVTVRMEDRAFTAGGVVTADLRLTADGWRIPEVRTRILWRTGYFGDLAQTR</sequence>
<dbReference type="SUPFAM" id="SSF54427">
    <property type="entry name" value="NTF2-like"/>
    <property type="match status" value="1"/>
</dbReference>
<dbReference type="EMBL" id="PJMY01000003">
    <property type="protein sequence ID" value="PKV97368.1"/>
    <property type="molecule type" value="Genomic_DNA"/>
</dbReference>
<evidence type="ECO:0000313" key="2">
    <source>
        <dbReference type="EMBL" id="MBB2505755.1"/>
    </source>
</evidence>
<reference evidence="2 5" key="2">
    <citation type="submission" date="2020-08" db="EMBL/GenBank/DDBJ databases">
        <title>Amycolatopsis echigonensis JCM 21831.</title>
        <authorList>
            <person name="Tedsree N."/>
            <person name="Kuncharoen N."/>
            <person name="Likhitwitayawuid K."/>
            <person name="Tanasupawat S."/>
        </authorList>
    </citation>
    <scope>NUCLEOTIDE SEQUENCE [LARGE SCALE GENOMIC DNA]</scope>
    <source>
        <strain evidence="2 5">JCM 21831</strain>
    </source>
</reference>
<evidence type="ECO:0000313" key="4">
    <source>
        <dbReference type="Proteomes" id="UP000233750"/>
    </source>
</evidence>
<dbReference type="Pfam" id="PF13577">
    <property type="entry name" value="SnoaL_4"/>
    <property type="match status" value="1"/>
</dbReference>
<organism evidence="3 4">
    <name type="scientific">Amycolatopsis echigonensis</name>
    <dbReference type="NCBI Taxonomy" id="2576905"/>
    <lineage>
        <taxon>Bacteria</taxon>
        <taxon>Bacillati</taxon>
        <taxon>Actinomycetota</taxon>
        <taxon>Actinomycetes</taxon>
        <taxon>Pseudonocardiales</taxon>
        <taxon>Pseudonocardiaceae</taxon>
        <taxon>Amycolatopsis</taxon>
    </lineage>
</organism>
<dbReference type="Gene3D" id="3.10.450.50">
    <property type="match status" value="1"/>
</dbReference>
<name>A0A2N3WU13_9PSEU</name>
<keyword evidence="4" id="KW-1185">Reference proteome</keyword>
<proteinExistence type="predicted"/>
<dbReference type="InterPro" id="IPR037401">
    <property type="entry name" value="SnoaL-like"/>
</dbReference>
<gene>
    <name evidence="3" type="ORF">ATK30_8349</name>
    <name evidence="2" type="ORF">H5411_42390</name>
</gene>
<dbReference type="AlphaFoldDB" id="A0A2N3WU13"/>
<dbReference type="OrthoDB" id="1492465at2"/>
<accession>A0A2N3WU13</accession>
<evidence type="ECO:0000313" key="5">
    <source>
        <dbReference type="Proteomes" id="UP000550260"/>
    </source>
</evidence>
<comment type="caution">
    <text evidence="3">The sequence shown here is derived from an EMBL/GenBank/DDBJ whole genome shotgun (WGS) entry which is preliminary data.</text>
</comment>
<evidence type="ECO:0000313" key="3">
    <source>
        <dbReference type="EMBL" id="PKV97368.1"/>
    </source>
</evidence>
<dbReference type="Proteomes" id="UP000550260">
    <property type="component" value="Unassembled WGS sequence"/>
</dbReference>
<dbReference type="InterPro" id="IPR032710">
    <property type="entry name" value="NTF2-like_dom_sf"/>
</dbReference>
<feature type="domain" description="SnoaL-like" evidence="1">
    <location>
        <begin position="11"/>
        <end position="141"/>
    </location>
</feature>